<evidence type="ECO:0000313" key="7">
    <source>
        <dbReference type="Proteomes" id="UP001501822"/>
    </source>
</evidence>
<feature type="domain" description="HTH lysR-type" evidence="5">
    <location>
        <begin position="2"/>
        <end position="59"/>
    </location>
</feature>
<dbReference type="RefSeq" id="WP_252805852.1">
    <property type="nucleotide sequence ID" value="NZ_BAAABM010000054.1"/>
</dbReference>
<dbReference type="Pfam" id="PF00126">
    <property type="entry name" value="HTH_1"/>
    <property type="match status" value="1"/>
</dbReference>
<dbReference type="InterPro" id="IPR005119">
    <property type="entry name" value="LysR_subst-bd"/>
</dbReference>
<sequence>MIDLVRLRVLRELQLRGTVGAVADALGYSPSAVSQQLAQLQKDVGVRLTERVGRRLRLTEAGETLARAADDLLAQARQAEESARAACGVMAGTVRIVAFQTALLNLVAPALDALSARYPDLVVEVLDDEFERALQALVLQEVDLVISNQYDAVRRPRTAGLADELLLTEPTRLILPARHRLAATESPVRVADLAGEVWASGHPGTAHAELTERLCVEHGGFRPEIRYRSNDLLVNLALAAHGQAIVLLPELVRYTDRSGIAVRDLADADVRRRVIAWTRRDGDVRPSVRAVLDALRSAADGLTSVRPGVTRGE</sequence>
<dbReference type="InterPro" id="IPR036388">
    <property type="entry name" value="WH-like_DNA-bd_sf"/>
</dbReference>
<accession>A0ABP3H4Y1</accession>
<keyword evidence="2" id="KW-0805">Transcription regulation</keyword>
<evidence type="ECO:0000256" key="1">
    <source>
        <dbReference type="ARBA" id="ARBA00009437"/>
    </source>
</evidence>
<dbReference type="PANTHER" id="PTHR30346">
    <property type="entry name" value="TRANSCRIPTIONAL DUAL REGULATOR HCAR-RELATED"/>
    <property type="match status" value="1"/>
</dbReference>
<keyword evidence="3" id="KW-0238">DNA-binding</keyword>
<proteinExistence type="inferred from homology"/>
<evidence type="ECO:0000313" key="6">
    <source>
        <dbReference type="EMBL" id="GAA0360834.1"/>
    </source>
</evidence>
<dbReference type="Pfam" id="PF03466">
    <property type="entry name" value="LysR_substrate"/>
    <property type="match status" value="1"/>
</dbReference>
<evidence type="ECO:0000256" key="2">
    <source>
        <dbReference type="ARBA" id="ARBA00023015"/>
    </source>
</evidence>
<dbReference type="Gene3D" id="1.10.10.10">
    <property type="entry name" value="Winged helix-like DNA-binding domain superfamily/Winged helix DNA-binding domain"/>
    <property type="match status" value="1"/>
</dbReference>
<evidence type="ECO:0000256" key="4">
    <source>
        <dbReference type="ARBA" id="ARBA00023163"/>
    </source>
</evidence>
<dbReference type="EMBL" id="BAAABM010000054">
    <property type="protein sequence ID" value="GAA0360834.1"/>
    <property type="molecule type" value="Genomic_DNA"/>
</dbReference>
<evidence type="ECO:0000256" key="3">
    <source>
        <dbReference type="ARBA" id="ARBA00023125"/>
    </source>
</evidence>
<dbReference type="InterPro" id="IPR036390">
    <property type="entry name" value="WH_DNA-bd_sf"/>
</dbReference>
<keyword evidence="4" id="KW-0804">Transcription</keyword>
<dbReference type="Proteomes" id="UP001501822">
    <property type="component" value="Unassembled WGS sequence"/>
</dbReference>
<dbReference type="Gene3D" id="3.40.190.10">
    <property type="entry name" value="Periplasmic binding protein-like II"/>
    <property type="match status" value="2"/>
</dbReference>
<dbReference type="SUPFAM" id="SSF53850">
    <property type="entry name" value="Periplasmic binding protein-like II"/>
    <property type="match status" value="1"/>
</dbReference>
<dbReference type="PROSITE" id="PS50931">
    <property type="entry name" value="HTH_LYSR"/>
    <property type="match status" value="1"/>
</dbReference>
<comment type="similarity">
    <text evidence="1">Belongs to the LysR transcriptional regulatory family.</text>
</comment>
<dbReference type="PANTHER" id="PTHR30346:SF29">
    <property type="entry name" value="LYSR SUBSTRATE-BINDING"/>
    <property type="match status" value="1"/>
</dbReference>
<keyword evidence="7" id="KW-1185">Reference proteome</keyword>
<comment type="caution">
    <text evidence="6">The sequence shown here is derived from an EMBL/GenBank/DDBJ whole genome shotgun (WGS) entry which is preliminary data.</text>
</comment>
<protein>
    <submittedName>
        <fullName evidence="6">LysR family transcriptional regulator</fullName>
    </submittedName>
</protein>
<gene>
    <name evidence="6" type="ORF">GCM10010151_58400</name>
</gene>
<reference evidence="7" key="1">
    <citation type="journal article" date="2019" name="Int. J. Syst. Evol. Microbiol.">
        <title>The Global Catalogue of Microorganisms (GCM) 10K type strain sequencing project: providing services to taxonomists for standard genome sequencing and annotation.</title>
        <authorList>
            <consortium name="The Broad Institute Genomics Platform"/>
            <consortium name="The Broad Institute Genome Sequencing Center for Infectious Disease"/>
            <person name="Wu L."/>
            <person name="Ma J."/>
        </authorList>
    </citation>
    <scope>NUCLEOTIDE SEQUENCE [LARGE SCALE GENOMIC DNA]</scope>
    <source>
        <strain evidence="7">JCM 3146</strain>
    </source>
</reference>
<dbReference type="SUPFAM" id="SSF46785">
    <property type="entry name" value="Winged helix' DNA-binding domain"/>
    <property type="match status" value="1"/>
</dbReference>
<dbReference type="InterPro" id="IPR000847">
    <property type="entry name" value="LysR_HTH_N"/>
</dbReference>
<organism evidence="6 7">
    <name type="scientific">Actinoallomurus spadix</name>
    <dbReference type="NCBI Taxonomy" id="79912"/>
    <lineage>
        <taxon>Bacteria</taxon>
        <taxon>Bacillati</taxon>
        <taxon>Actinomycetota</taxon>
        <taxon>Actinomycetes</taxon>
        <taxon>Streptosporangiales</taxon>
        <taxon>Thermomonosporaceae</taxon>
        <taxon>Actinoallomurus</taxon>
    </lineage>
</organism>
<name>A0ABP3H4Y1_9ACTN</name>
<evidence type="ECO:0000259" key="5">
    <source>
        <dbReference type="PROSITE" id="PS50931"/>
    </source>
</evidence>